<proteinExistence type="inferred from homology"/>
<comment type="caution">
    <text evidence="13">The sequence shown here is derived from an EMBL/GenBank/DDBJ whole genome shotgun (WGS) entry which is preliminary data.</text>
</comment>
<feature type="domain" description="B box-type" evidence="10">
    <location>
        <begin position="25"/>
        <end position="72"/>
    </location>
</feature>
<evidence type="ECO:0000313" key="13">
    <source>
        <dbReference type="EMBL" id="KAF4395393.1"/>
    </source>
</evidence>
<comment type="subcellular location">
    <subcellularLocation>
        <location evidence="1 8">Nucleus</location>
    </subcellularLocation>
</comment>
<dbReference type="SMART" id="SM00336">
    <property type="entry name" value="BBOX"/>
    <property type="match status" value="1"/>
</dbReference>
<dbReference type="PANTHER" id="PTHR31874">
    <property type="entry name" value="CCT MOTIF FAMILY PROTEIN, EXPRESSED"/>
    <property type="match status" value="1"/>
</dbReference>
<dbReference type="Pfam" id="PF06203">
    <property type="entry name" value="CCT"/>
    <property type="match status" value="1"/>
</dbReference>
<dbReference type="InterPro" id="IPR052453">
    <property type="entry name" value="CONSTANS-like_ZF"/>
</dbReference>
<feature type="compositionally biased region" description="Polar residues" evidence="9">
    <location>
        <begin position="103"/>
        <end position="126"/>
    </location>
</feature>
<keyword evidence="3" id="KW-0479">Metal-binding</keyword>
<feature type="compositionally biased region" description="Basic residues" evidence="9">
    <location>
        <begin position="93"/>
        <end position="102"/>
    </location>
</feature>
<evidence type="ECO:0000256" key="5">
    <source>
        <dbReference type="ARBA" id="ARBA00022833"/>
    </source>
</evidence>
<keyword evidence="6 8" id="KW-0539">Nucleus</keyword>
<keyword evidence="4 7" id="KW-0863">Zinc-finger</keyword>
<dbReference type="Proteomes" id="UP000583929">
    <property type="component" value="Unassembled WGS sequence"/>
</dbReference>
<dbReference type="PANTHER" id="PTHR31874:SF1">
    <property type="entry name" value="ZINC FINGER PROTEIN CONSTANS-LIKE 6"/>
    <property type="match status" value="1"/>
</dbReference>
<dbReference type="GO" id="GO:0008270">
    <property type="term" value="F:zinc ion binding"/>
    <property type="evidence" value="ECO:0007669"/>
    <property type="project" value="UniProtKB-KW"/>
</dbReference>
<dbReference type="PROSITE" id="PS51017">
    <property type="entry name" value="CCT"/>
    <property type="match status" value="1"/>
</dbReference>
<evidence type="ECO:0000256" key="4">
    <source>
        <dbReference type="ARBA" id="ARBA00022771"/>
    </source>
</evidence>
<evidence type="ECO:0000256" key="9">
    <source>
        <dbReference type="SAM" id="MobiDB-lite"/>
    </source>
</evidence>
<accession>A0A7J6HJF5</accession>
<dbReference type="GO" id="GO:0006355">
    <property type="term" value="P:regulation of DNA-templated transcription"/>
    <property type="evidence" value="ECO:0007669"/>
    <property type="project" value="TreeGrafter"/>
</dbReference>
<feature type="region of interest" description="Disordered" evidence="9">
    <location>
        <begin position="79"/>
        <end position="134"/>
    </location>
</feature>
<evidence type="ECO:0000256" key="3">
    <source>
        <dbReference type="ARBA" id="ARBA00022723"/>
    </source>
</evidence>
<evidence type="ECO:0000313" key="12">
    <source>
        <dbReference type="EMBL" id="KAF4360821.1"/>
    </source>
</evidence>
<dbReference type="Pfam" id="PF00643">
    <property type="entry name" value="zf-B_box"/>
    <property type="match status" value="1"/>
</dbReference>
<comment type="similarity">
    <text evidence="2">Belongs to the CONSTANS family.</text>
</comment>
<dbReference type="EMBL" id="JAATIP010000198">
    <property type="protein sequence ID" value="KAF4360821.1"/>
    <property type="molecule type" value="Genomic_DNA"/>
</dbReference>
<dbReference type="CDD" id="cd19821">
    <property type="entry name" value="Bbox1_BBX-like"/>
    <property type="match status" value="1"/>
</dbReference>
<gene>
    <name evidence="12" type="ORF">F8388_015144</name>
    <name evidence="13" type="ORF">G4B88_010857</name>
</gene>
<organism evidence="13 15">
    <name type="scientific">Cannabis sativa</name>
    <name type="common">Hemp</name>
    <name type="synonym">Marijuana</name>
    <dbReference type="NCBI Taxonomy" id="3483"/>
    <lineage>
        <taxon>Eukaryota</taxon>
        <taxon>Viridiplantae</taxon>
        <taxon>Streptophyta</taxon>
        <taxon>Embryophyta</taxon>
        <taxon>Tracheophyta</taxon>
        <taxon>Spermatophyta</taxon>
        <taxon>Magnoliopsida</taxon>
        <taxon>eudicotyledons</taxon>
        <taxon>Gunneridae</taxon>
        <taxon>Pentapetalae</taxon>
        <taxon>rosids</taxon>
        <taxon>fabids</taxon>
        <taxon>Rosales</taxon>
        <taxon>Cannabaceae</taxon>
        <taxon>Cannabis</taxon>
    </lineage>
</organism>
<evidence type="ECO:0000259" key="11">
    <source>
        <dbReference type="PROSITE" id="PS51017"/>
    </source>
</evidence>
<dbReference type="InterPro" id="IPR049808">
    <property type="entry name" value="CONSTANS-like_Bbox1"/>
</dbReference>
<dbReference type="AlphaFoldDB" id="A0A7J6HJF5"/>
<evidence type="ECO:0000256" key="2">
    <source>
        <dbReference type="ARBA" id="ARBA00010024"/>
    </source>
</evidence>
<feature type="compositionally biased region" description="Polar residues" evidence="9">
    <location>
        <begin position="79"/>
        <end position="89"/>
    </location>
</feature>
<dbReference type="OrthoDB" id="153872at2759"/>
<feature type="domain" description="CCT" evidence="11">
    <location>
        <begin position="439"/>
        <end position="481"/>
    </location>
</feature>
<feature type="region of interest" description="Disordered" evidence="9">
    <location>
        <begin position="227"/>
        <end position="247"/>
    </location>
</feature>
<sequence length="507" mass="56249">MSNNTTTTTTSIYNKKASNDVVGGKTARACDSCVKKRARWYCAADDAFLCQSCDHSVHSANSLAKRHERVRLKTASSPIKLTELPSSPTWHRGFTKKARTPRQAKQNNNNNKPHGSSSGSSGTVPNPFSLVPEYLNSPEEENEDQLLYRVPVYDPFVVASQNAQVSKSTTSFGAANNNNNLINGFVFPAQEMDDLAEFAADVESLLGHGLENDECFGMKELGFVDSKDETTTTTEESGGVKVEKEEDQNDDQLLAVGLGGNTSLDDMVMITREPFQFNFDDYDDDVSPAPSCGVEEENDENNIMIKEMKNDNGNDVNDVVFDNKKNSSSTSSMMMLIKKNKKMKKQKHQILLRLDYEAVSTAWATQGGSPWTTGDRPDLDPDSCLPDCMMLMSSSCETTQMINDESNNNYLGSGSYVVGVGRLSNTAALGLGLGLEEGREARVSRYREKRRTRLFSKKIRYEVRKLNAEKRPRMKGRFVKRSSLTFVNNPPLPITTTTTTSFPNKLK</sequence>
<evidence type="ECO:0000313" key="14">
    <source>
        <dbReference type="Proteomes" id="UP000525078"/>
    </source>
</evidence>
<dbReference type="GO" id="GO:0005634">
    <property type="term" value="C:nucleus"/>
    <property type="evidence" value="ECO:0007669"/>
    <property type="project" value="UniProtKB-SubCell"/>
</dbReference>
<dbReference type="EMBL" id="JAATIQ010000040">
    <property type="protein sequence ID" value="KAF4395393.1"/>
    <property type="molecule type" value="Genomic_DNA"/>
</dbReference>
<evidence type="ECO:0000313" key="15">
    <source>
        <dbReference type="Proteomes" id="UP000583929"/>
    </source>
</evidence>
<evidence type="ECO:0000256" key="6">
    <source>
        <dbReference type="ARBA" id="ARBA00023242"/>
    </source>
</evidence>
<evidence type="ECO:0000259" key="10">
    <source>
        <dbReference type="PROSITE" id="PS50119"/>
    </source>
</evidence>
<protein>
    <submittedName>
        <fullName evidence="13">Uncharacterized protein</fullName>
    </submittedName>
</protein>
<name>A0A7J6HJF5_CANSA</name>
<dbReference type="InterPro" id="IPR010402">
    <property type="entry name" value="CCT_domain"/>
</dbReference>
<dbReference type="InterPro" id="IPR000315">
    <property type="entry name" value="Znf_B-box"/>
</dbReference>
<evidence type="ECO:0000256" key="1">
    <source>
        <dbReference type="ARBA" id="ARBA00004123"/>
    </source>
</evidence>
<reference evidence="14 15" key="1">
    <citation type="journal article" date="2020" name="bioRxiv">
        <title>Sequence and annotation of 42 cannabis genomes reveals extensive copy number variation in cannabinoid synthesis and pathogen resistance genes.</title>
        <authorList>
            <person name="Mckernan K.J."/>
            <person name="Helbert Y."/>
            <person name="Kane L.T."/>
            <person name="Ebling H."/>
            <person name="Zhang L."/>
            <person name="Liu B."/>
            <person name="Eaton Z."/>
            <person name="Mclaughlin S."/>
            <person name="Kingan S."/>
            <person name="Baybayan P."/>
            <person name="Concepcion G."/>
            <person name="Jordan M."/>
            <person name="Riva A."/>
            <person name="Barbazuk W."/>
            <person name="Harkins T."/>
        </authorList>
    </citation>
    <scope>NUCLEOTIDE SEQUENCE [LARGE SCALE GENOMIC DNA]</scope>
    <source>
        <strain evidence="14 15">cv. Jamaican Lion 4</strain>
        <strain evidence="13">Father</strain>
        <strain evidence="12">Mother</strain>
        <tissue evidence="13">Leaf</tissue>
    </source>
</reference>
<evidence type="ECO:0000256" key="7">
    <source>
        <dbReference type="PROSITE-ProRule" id="PRU00024"/>
    </source>
</evidence>
<dbReference type="Proteomes" id="UP000525078">
    <property type="component" value="Unassembled WGS sequence"/>
</dbReference>
<dbReference type="PROSITE" id="PS50119">
    <property type="entry name" value="ZF_BBOX"/>
    <property type="match status" value="1"/>
</dbReference>
<keyword evidence="15" id="KW-1185">Reference proteome</keyword>
<evidence type="ECO:0000256" key="8">
    <source>
        <dbReference type="PROSITE-ProRule" id="PRU00357"/>
    </source>
</evidence>
<keyword evidence="5" id="KW-0862">Zinc</keyword>
<feature type="compositionally biased region" description="Low complexity" evidence="9">
    <location>
        <begin position="231"/>
        <end position="240"/>
    </location>
</feature>